<dbReference type="HAMAP" id="MF_00032">
    <property type="entry name" value="eIF_6"/>
    <property type="match status" value="1"/>
</dbReference>
<name>A0A7J2U1M6_9CREN</name>
<dbReference type="Gene3D" id="3.75.10.10">
    <property type="entry name" value="L-arginine/glycine Amidinotransferase, Chain A"/>
    <property type="match status" value="1"/>
</dbReference>
<sequence length="232" mass="24682">MVVIERLGFKGNPNIGIYAFATDRYAVVSYDADDKFCRSVARVLQVPVVKLSIGDTGLIGVFLIGNNNGLLLPSIVKEYEVLELKKSVDTNIAIAKSRFTALGNICLVNDRAALLHPEAYGELKQVVLDVLGVEVVEKGVIAGFSTVGSIAFVNSVAGMVHPEASDSEVEFLTNLFNVPFDVGTVNFGVGFIKSGLVGNSRGILVGDRTTGPEILRISKLFGVAGHGRGKDI</sequence>
<dbReference type="GO" id="GO:0043022">
    <property type="term" value="F:ribosome binding"/>
    <property type="evidence" value="ECO:0007669"/>
    <property type="project" value="InterPro"/>
</dbReference>
<dbReference type="PIRSF" id="PIRSF006413">
    <property type="entry name" value="IF-6"/>
    <property type="match status" value="1"/>
</dbReference>
<comment type="similarity">
    <text evidence="3">Belongs to the eIF-6 family.</text>
</comment>
<dbReference type="Pfam" id="PF01912">
    <property type="entry name" value="eIF-6"/>
    <property type="match status" value="1"/>
</dbReference>
<comment type="caution">
    <text evidence="4">The sequence shown here is derived from an EMBL/GenBank/DDBJ whole genome shotgun (WGS) entry which is preliminary data.</text>
</comment>
<dbReference type="GO" id="GO:0042256">
    <property type="term" value="P:cytosolic ribosome assembly"/>
    <property type="evidence" value="ECO:0007669"/>
    <property type="project" value="InterPro"/>
</dbReference>
<dbReference type="NCBIfam" id="TIGR00323">
    <property type="entry name" value="eIF-6"/>
    <property type="match status" value="1"/>
</dbReference>
<keyword evidence="2 3" id="KW-0648">Protein biosynthesis</keyword>
<dbReference type="EMBL" id="DSEU01000025">
    <property type="protein sequence ID" value="HEM66674.1"/>
    <property type="molecule type" value="Genomic_DNA"/>
</dbReference>
<evidence type="ECO:0000256" key="2">
    <source>
        <dbReference type="ARBA" id="ARBA00022917"/>
    </source>
</evidence>
<dbReference type="SMART" id="SM00654">
    <property type="entry name" value="eIF6"/>
    <property type="match status" value="1"/>
</dbReference>
<dbReference type="PANTHER" id="PTHR10784">
    <property type="entry name" value="TRANSLATION INITIATION FACTOR 6"/>
    <property type="match status" value="1"/>
</dbReference>
<keyword evidence="1 3" id="KW-0396">Initiation factor</keyword>
<evidence type="ECO:0000313" key="4">
    <source>
        <dbReference type="EMBL" id="HEM66674.1"/>
    </source>
</evidence>
<proteinExistence type="inferred from homology"/>
<reference evidence="4" key="1">
    <citation type="journal article" date="2020" name="mSystems">
        <title>Genome- and Community-Level Interaction Insights into Carbon Utilization and Element Cycling Functions of Hydrothermarchaeota in Hydrothermal Sediment.</title>
        <authorList>
            <person name="Zhou Z."/>
            <person name="Liu Y."/>
            <person name="Xu W."/>
            <person name="Pan J."/>
            <person name="Luo Z.H."/>
            <person name="Li M."/>
        </authorList>
    </citation>
    <scope>NUCLEOTIDE SEQUENCE [LARGE SCALE GENOMIC DNA]</scope>
    <source>
        <strain evidence="4">SpSt-125</strain>
    </source>
</reference>
<dbReference type="AlphaFoldDB" id="A0A7J2U1M6"/>
<gene>
    <name evidence="3" type="primary">eif6</name>
    <name evidence="4" type="ORF">ENO26_03755</name>
</gene>
<organism evidence="4">
    <name type="scientific">Ignisphaera aggregans</name>
    <dbReference type="NCBI Taxonomy" id="334771"/>
    <lineage>
        <taxon>Archaea</taxon>
        <taxon>Thermoproteota</taxon>
        <taxon>Thermoprotei</taxon>
        <taxon>Desulfurococcales</taxon>
        <taxon>Desulfurococcaceae</taxon>
        <taxon>Ignisphaera</taxon>
    </lineage>
</organism>
<protein>
    <recommendedName>
        <fullName evidence="3">Translation initiation factor 6</fullName>
        <shortName evidence="3">aIF-6</shortName>
    </recommendedName>
</protein>
<evidence type="ECO:0000256" key="1">
    <source>
        <dbReference type="ARBA" id="ARBA00022540"/>
    </source>
</evidence>
<accession>A0A7J2U1M6</accession>
<dbReference type="SUPFAM" id="SSF55909">
    <property type="entry name" value="Pentein"/>
    <property type="match status" value="1"/>
</dbReference>
<dbReference type="InterPro" id="IPR002769">
    <property type="entry name" value="eIF6"/>
</dbReference>
<comment type="function">
    <text evidence="3">Binds to the 50S ribosomal subunit and prevents its association with the 30S ribosomal subunit to form the 70S initiation complex.</text>
</comment>
<evidence type="ECO:0000256" key="3">
    <source>
        <dbReference type="HAMAP-Rule" id="MF_00032"/>
    </source>
</evidence>
<dbReference type="GO" id="GO:0003743">
    <property type="term" value="F:translation initiation factor activity"/>
    <property type="evidence" value="ECO:0007669"/>
    <property type="project" value="UniProtKB-UniRule"/>
</dbReference>